<gene>
    <name evidence="1" type="ORF">TNCV_1707551</name>
</gene>
<evidence type="ECO:0000313" key="2">
    <source>
        <dbReference type="Proteomes" id="UP000887159"/>
    </source>
</evidence>
<protein>
    <submittedName>
        <fullName evidence="1">Uncharacterized protein</fullName>
    </submittedName>
</protein>
<sequence length="100" mass="11332">MGKHSDKFDSFCGIFLHELVFRISWVQIQVSLKTRRVEESMHFKSVKDRCPPGGVVVRRGDAGLAVVLATSRRFKITRSIAKSSRVVLKFDVDITLTHTT</sequence>
<keyword evidence="2" id="KW-1185">Reference proteome</keyword>
<reference evidence="1" key="1">
    <citation type="submission" date="2020-08" db="EMBL/GenBank/DDBJ databases">
        <title>Multicomponent nature underlies the extraordinary mechanical properties of spider dragline silk.</title>
        <authorList>
            <person name="Kono N."/>
            <person name="Nakamura H."/>
            <person name="Mori M."/>
            <person name="Yoshida Y."/>
            <person name="Ohtoshi R."/>
            <person name="Malay A.D."/>
            <person name="Moran D.A.P."/>
            <person name="Tomita M."/>
            <person name="Numata K."/>
            <person name="Arakawa K."/>
        </authorList>
    </citation>
    <scope>NUCLEOTIDE SEQUENCE</scope>
</reference>
<organism evidence="1 2">
    <name type="scientific">Trichonephila clavipes</name>
    <name type="common">Golden silk orbweaver</name>
    <name type="synonym">Nephila clavipes</name>
    <dbReference type="NCBI Taxonomy" id="2585209"/>
    <lineage>
        <taxon>Eukaryota</taxon>
        <taxon>Metazoa</taxon>
        <taxon>Ecdysozoa</taxon>
        <taxon>Arthropoda</taxon>
        <taxon>Chelicerata</taxon>
        <taxon>Arachnida</taxon>
        <taxon>Araneae</taxon>
        <taxon>Araneomorphae</taxon>
        <taxon>Entelegynae</taxon>
        <taxon>Araneoidea</taxon>
        <taxon>Nephilidae</taxon>
        <taxon>Trichonephila</taxon>
    </lineage>
</organism>
<comment type="caution">
    <text evidence="1">The sequence shown here is derived from an EMBL/GenBank/DDBJ whole genome shotgun (WGS) entry which is preliminary data.</text>
</comment>
<dbReference type="Proteomes" id="UP000887159">
    <property type="component" value="Unassembled WGS sequence"/>
</dbReference>
<evidence type="ECO:0000313" key="1">
    <source>
        <dbReference type="EMBL" id="GFX92479.1"/>
    </source>
</evidence>
<proteinExistence type="predicted"/>
<dbReference type="AlphaFoldDB" id="A0A8X6RH77"/>
<accession>A0A8X6RH77</accession>
<name>A0A8X6RH77_TRICX</name>
<dbReference type="EMBL" id="BMAU01021147">
    <property type="protein sequence ID" value="GFX92479.1"/>
    <property type="molecule type" value="Genomic_DNA"/>
</dbReference>